<organism evidence="2 3">
    <name type="scientific">Tumidithrix elongata BACA0141</name>
    <dbReference type="NCBI Taxonomy" id="2716417"/>
    <lineage>
        <taxon>Bacteria</taxon>
        <taxon>Bacillati</taxon>
        <taxon>Cyanobacteriota</taxon>
        <taxon>Cyanophyceae</taxon>
        <taxon>Pseudanabaenales</taxon>
        <taxon>Pseudanabaenaceae</taxon>
        <taxon>Tumidithrix</taxon>
        <taxon>Tumidithrix elongata</taxon>
    </lineage>
</organism>
<keyword evidence="1" id="KW-0732">Signal</keyword>
<dbReference type="RefSeq" id="WP_330483640.1">
    <property type="nucleotide sequence ID" value="NZ_JAZBJZ010000035.1"/>
</dbReference>
<gene>
    <name evidence="2" type="ORF">V2H45_10680</name>
</gene>
<protein>
    <recommendedName>
        <fullName evidence="4">DUF11 domain-containing protein</fullName>
    </recommendedName>
</protein>
<dbReference type="EMBL" id="JAZBJZ010000035">
    <property type="protein sequence ID" value="MEE3717212.1"/>
    <property type="molecule type" value="Genomic_DNA"/>
</dbReference>
<feature type="signal peptide" evidence="1">
    <location>
        <begin position="1"/>
        <end position="25"/>
    </location>
</feature>
<dbReference type="NCBIfam" id="TIGR01451">
    <property type="entry name" value="B_ant_repeat"/>
    <property type="match status" value="1"/>
</dbReference>
<dbReference type="InterPro" id="IPR047589">
    <property type="entry name" value="DUF11_rpt"/>
</dbReference>
<name>A0AAW9PW50_9CYAN</name>
<evidence type="ECO:0000313" key="3">
    <source>
        <dbReference type="Proteomes" id="UP001333818"/>
    </source>
</evidence>
<reference evidence="2" key="1">
    <citation type="submission" date="2024-01" db="EMBL/GenBank/DDBJ databases">
        <title>Bank of Algae and Cyanobacteria of the Azores (BACA) strain genomes.</title>
        <authorList>
            <person name="Luz R."/>
            <person name="Cordeiro R."/>
            <person name="Fonseca A."/>
            <person name="Goncalves V."/>
        </authorList>
    </citation>
    <scope>NUCLEOTIDE SEQUENCE</scope>
    <source>
        <strain evidence="2">BACA0141</strain>
    </source>
</reference>
<evidence type="ECO:0000313" key="2">
    <source>
        <dbReference type="EMBL" id="MEE3717212.1"/>
    </source>
</evidence>
<keyword evidence="3" id="KW-1185">Reference proteome</keyword>
<comment type="caution">
    <text evidence="2">The sequence shown here is derived from an EMBL/GenBank/DDBJ whole genome shotgun (WGS) entry which is preliminary data.</text>
</comment>
<dbReference type="Proteomes" id="UP001333818">
    <property type="component" value="Unassembled WGS sequence"/>
</dbReference>
<evidence type="ECO:0008006" key="4">
    <source>
        <dbReference type="Google" id="ProtNLM"/>
    </source>
</evidence>
<evidence type="ECO:0000256" key="1">
    <source>
        <dbReference type="SAM" id="SignalP"/>
    </source>
</evidence>
<sequence>MKHFIGLPIGLAALGALLLPPIAIASTTPANPTTKSQTELLAQRPAEVQPLKLLLVASLQVIVKDNSGNEQIAWQALNDNAQVVPGSILRYAVAAQNNTKNPISDLIVTQPIPSGMVYILGSATLPSSDGATVTYSIDGSKTFVAKPTVTVQRADGVIEVRPAPPEAYTHVRWNFGKNFTGKSILQATYQVRVK</sequence>
<proteinExistence type="predicted"/>
<feature type="chain" id="PRO_5043802029" description="DUF11 domain-containing protein" evidence="1">
    <location>
        <begin position="26"/>
        <end position="194"/>
    </location>
</feature>
<accession>A0AAW9PW50</accession>
<dbReference type="AlphaFoldDB" id="A0AAW9PW50"/>